<feature type="compositionally biased region" description="Acidic residues" evidence="1">
    <location>
        <begin position="21"/>
        <end position="30"/>
    </location>
</feature>
<dbReference type="OMA" id="PEHRIRI"/>
<accession>A0A060SKQ6</accession>
<dbReference type="Proteomes" id="UP000029665">
    <property type="component" value="Unassembled WGS sequence"/>
</dbReference>
<dbReference type="AlphaFoldDB" id="A0A060SKQ6"/>
<dbReference type="HOGENOM" id="CLU_305048_0_0_1"/>
<feature type="region of interest" description="Disordered" evidence="1">
    <location>
        <begin position="1"/>
        <end position="30"/>
    </location>
</feature>
<dbReference type="SUPFAM" id="SSF56672">
    <property type="entry name" value="DNA/RNA polymerases"/>
    <property type="match status" value="1"/>
</dbReference>
<dbReference type="STRING" id="5643.A0A060SKQ6"/>
<comment type="caution">
    <text evidence="2">The sequence shown here is derived from an EMBL/GenBank/DDBJ whole genome shotgun (WGS) entry which is preliminary data.</text>
</comment>
<dbReference type="EMBL" id="CCBP010000240">
    <property type="protein sequence ID" value="CDO75102.1"/>
    <property type="molecule type" value="Genomic_DNA"/>
</dbReference>
<evidence type="ECO:0008006" key="4">
    <source>
        <dbReference type="Google" id="ProtNLM"/>
    </source>
</evidence>
<gene>
    <name evidence="2" type="ORF">BN946_scf185010.g27</name>
</gene>
<reference evidence="2" key="1">
    <citation type="submission" date="2014-01" db="EMBL/GenBank/DDBJ databases">
        <title>The genome of the white-rot fungus Pycnoporus cinnabarinus: a basidiomycete model with a versatile arsenal for lignocellulosic biomass breakdown.</title>
        <authorList>
            <person name="Levasseur A."/>
            <person name="Lomascolo A."/>
            <person name="Ruiz-Duenas F.J."/>
            <person name="Uzan E."/>
            <person name="Piumi F."/>
            <person name="Kues U."/>
            <person name="Ram A.F.J."/>
            <person name="Murat C."/>
            <person name="Haon M."/>
            <person name="Benoit I."/>
            <person name="Arfi Y."/>
            <person name="Chevret D."/>
            <person name="Drula E."/>
            <person name="Kwon M.J."/>
            <person name="Gouret P."/>
            <person name="Lesage-Meessen L."/>
            <person name="Lombard V."/>
            <person name="Mariette J."/>
            <person name="Noirot C."/>
            <person name="Park J."/>
            <person name="Patyshakuliyeva A."/>
            <person name="Wieneger R.A.B."/>
            <person name="Wosten H.A.B."/>
            <person name="Martin F."/>
            <person name="Coutinho P.M."/>
            <person name="de Vries R."/>
            <person name="Martinez A.T."/>
            <person name="Klopp C."/>
            <person name="Pontarotti P."/>
            <person name="Henrissat B."/>
            <person name="Record E."/>
        </authorList>
    </citation>
    <scope>NUCLEOTIDE SEQUENCE [LARGE SCALE GENOMIC DNA]</scope>
    <source>
        <strain evidence="2">BRFM137</strain>
    </source>
</reference>
<feature type="compositionally biased region" description="Polar residues" evidence="1">
    <location>
        <begin position="286"/>
        <end position="296"/>
    </location>
</feature>
<evidence type="ECO:0000313" key="3">
    <source>
        <dbReference type="Proteomes" id="UP000029665"/>
    </source>
</evidence>
<feature type="compositionally biased region" description="Basic and acidic residues" evidence="1">
    <location>
        <begin position="1"/>
        <end position="20"/>
    </location>
</feature>
<evidence type="ECO:0000256" key="1">
    <source>
        <dbReference type="SAM" id="MobiDB-lite"/>
    </source>
</evidence>
<evidence type="ECO:0000313" key="2">
    <source>
        <dbReference type="EMBL" id="CDO75102.1"/>
    </source>
</evidence>
<dbReference type="InterPro" id="IPR052055">
    <property type="entry name" value="Hepadnavirus_pol/RT"/>
</dbReference>
<organism evidence="2 3">
    <name type="scientific">Pycnoporus cinnabarinus</name>
    <name type="common">Cinnabar-red polypore</name>
    <name type="synonym">Trametes cinnabarina</name>
    <dbReference type="NCBI Taxonomy" id="5643"/>
    <lineage>
        <taxon>Eukaryota</taxon>
        <taxon>Fungi</taxon>
        <taxon>Dikarya</taxon>
        <taxon>Basidiomycota</taxon>
        <taxon>Agaricomycotina</taxon>
        <taxon>Agaricomycetes</taxon>
        <taxon>Polyporales</taxon>
        <taxon>Polyporaceae</taxon>
        <taxon>Trametes</taxon>
    </lineage>
</organism>
<dbReference type="InterPro" id="IPR043502">
    <property type="entry name" value="DNA/RNA_pol_sf"/>
</dbReference>
<dbReference type="OrthoDB" id="3248529at2759"/>
<dbReference type="PANTHER" id="PTHR33050:SF7">
    <property type="entry name" value="RIBONUCLEASE H"/>
    <property type="match status" value="1"/>
</dbReference>
<feature type="region of interest" description="Disordered" evidence="1">
    <location>
        <begin position="255"/>
        <end position="324"/>
    </location>
</feature>
<proteinExistence type="predicted"/>
<protein>
    <recommendedName>
        <fullName evidence="4">Reverse transcriptase domain-containing protein</fullName>
    </recommendedName>
</protein>
<sequence length="885" mass="98197">MVENEARARRNQERQVRREAGEEDVEEDEPLLELVPNATVDVPVIVGDNTAADVIWAALKEDGEVRAKALEAITAVFGGGSGARDKEKSGKAVPTLLTEAPVEPGEEDGLQRSRLDQRLLNVIGLGFHLPLTLCTNEAIEAVHRKPSLLQCKSQHDASGTKISVVDVTAGWPDEHDMSSEDWRDAWTNFLSVLPEILAPSGVDRMHQHYNYLVRHPNFRICFLAILRFDIRIRHDYFWGRVYRARPLVLSASSAPKADTAPIGAPRPVSRTTPPSSPRQQRDVSYLRSQVMSSASPGTPAADLPARATDAPGAPEPTSALSVGPPVIMPVVSGASERDRIITTYRADALERELCRWGLWDLFSTVPTRLRFGFPIGNMPPLTRTFTPDNHKGGIQHMDFIKSYVNEQVALNHMSGPYSCEKVKQLLGSHFRTSPLSVVEKPNAPGKWRLIQNCSFRDEFGVSVNDLIDSDDFPTVWGTAAEVADIVANAPPGTQLATLDIDAAFRRIPIYPAHKAYLVIQCEDGQFYIDHVCPFGVSSGTGLQGAVMDPFVALLDARGWGPNRKWVDNLLNGRYPSGGSAEEGWTYTHSVNDIFRLAGVIGVPLHQDKWTPHASRAEYAGFLWNVDDKTVSLSEKKRSKYLHRVVEAIQVSRGGSARLDLKTVQKLNGTLSHCAFVYPQGRTFLSGLYAFAASFRNEFAPRYPPKSVISDLSWWRDLLSQPSAKRTLLPRMPLADMDLWVDASSSWGIGLVMGDTWDAWRWAVPYEIWHADARDIGWAEMVAIELALRSLDQNGLRNANVLLRSDNEGVVHAFKRGRSRNFQVNLSIRRTEALCMARNIVVQPVYVNTKINRADPVSRGSPGPGLVRAKAVFELSQELKPYLVHV</sequence>
<name>A0A060SKQ6_PYCCI</name>
<dbReference type="PANTHER" id="PTHR33050">
    <property type="entry name" value="REVERSE TRANSCRIPTASE DOMAIN-CONTAINING PROTEIN"/>
    <property type="match status" value="1"/>
</dbReference>
<keyword evidence="3" id="KW-1185">Reference proteome</keyword>